<proteinExistence type="predicted"/>
<gene>
    <name evidence="3" type="ORF">C8A03DRAFT_16932</name>
</gene>
<protein>
    <submittedName>
        <fullName evidence="3">Uncharacterized protein</fullName>
    </submittedName>
</protein>
<accession>A0AAN7HDJ5</accession>
<evidence type="ECO:0000313" key="4">
    <source>
        <dbReference type="Proteomes" id="UP001303760"/>
    </source>
</evidence>
<sequence>MKLSGLVPALAMFAARRSAAEFTNAFDDITRGSSLTLTWNGGQPQQYPLCITAQVIDKRGDGFSANAYRVNITTGASGTSYVWTGAPYPLRWVAGGLYQLELRPMSWTGEDAPLLARSPFFAISDPETGSGAGPDTSASTQPTTADSQSGDASGISTSVAIGLGVAIGVPSMAALVVVSWCFRKRQHRAFMEKARLKRADFVIT</sequence>
<evidence type="ECO:0000256" key="2">
    <source>
        <dbReference type="SAM" id="Phobius"/>
    </source>
</evidence>
<keyword evidence="2" id="KW-0812">Transmembrane</keyword>
<dbReference type="EMBL" id="MU860193">
    <property type="protein sequence ID" value="KAK4236434.1"/>
    <property type="molecule type" value="Genomic_DNA"/>
</dbReference>
<feature type="compositionally biased region" description="Polar residues" evidence="1">
    <location>
        <begin position="136"/>
        <end position="152"/>
    </location>
</feature>
<evidence type="ECO:0000256" key="1">
    <source>
        <dbReference type="SAM" id="MobiDB-lite"/>
    </source>
</evidence>
<evidence type="ECO:0000313" key="3">
    <source>
        <dbReference type="EMBL" id="KAK4236434.1"/>
    </source>
</evidence>
<dbReference type="AlphaFoldDB" id="A0AAN7HDJ5"/>
<comment type="caution">
    <text evidence="3">The sequence shown here is derived from an EMBL/GenBank/DDBJ whole genome shotgun (WGS) entry which is preliminary data.</text>
</comment>
<name>A0AAN7HDJ5_9PEZI</name>
<keyword evidence="4" id="KW-1185">Reference proteome</keyword>
<organism evidence="3 4">
    <name type="scientific">Achaetomium macrosporum</name>
    <dbReference type="NCBI Taxonomy" id="79813"/>
    <lineage>
        <taxon>Eukaryota</taxon>
        <taxon>Fungi</taxon>
        <taxon>Dikarya</taxon>
        <taxon>Ascomycota</taxon>
        <taxon>Pezizomycotina</taxon>
        <taxon>Sordariomycetes</taxon>
        <taxon>Sordariomycetidae</taxon>
        <taxon>Sordariales</taxon>
        <taxon>Chaetomiaceae</taxon>
        <taxon>Achaetomium</taxon>
    </lineage>
</organism>
<feature type="transmembrane region" description="Helical" evidence="2">
    <location>
        <begin position="159"/>
        <end position="182"/>
    </location>
</feature>
<keyword evidence="2" id="KW-1133">Transmembrane helix</keyword>
<reference evidence="3" key="1">
    <citation type="journal article" date="2023" name="Mol. Phylogenet. Evol.">
        <title>Genome-scale phylogeny and comparative genomics of the fungal order Sordariales.</title>
        <authorList>
            <person name="Hensen N."/>
            <person name="Bonometti L."/>
            <person name="Westerberg I."/>
            <person name="Brannstrom I.O."/>
            <person name="Guillou S."/>
            <person name="Cros-Aarteil S."/>
            <person name="Calhoun S."/>
            <person name="Haridas S."/>
            <person name="Kuo A."/>
            <person name="Mondo S."/>
            <person name="Pangilinan J."/>
            <person name="Riley R."/>
            <person name="LaButti K."/>
            <person name="Andreopoulos B."/>
            <person name="Lipzen A."/>
            <person name="Chen C."/>
            <person name="Yan M."/>
            <person name="Daum C."/>
            <person name="Ng V."/>
            <person name="Clum A."/>
            <person name="Steindorff A."/>
            <person name="Ohm R.A."/>
            <person name="Martin F."/>
            <person name="Silar P."/>
            <person name="Natvig D.O."/>
            <person name="Lalanne C."/>
            <person name="Gautier V."/>
            <person name="Ament-Velasquez S.L."/>
            <person name="Kruys A."/>
            <person name="Hutchinson M.I."/>
            <person name="Powell A.J."/>
            <person name="Barry K."/>
            <person name="Miller A.N."/>
            <person name="Grigoriev I.V."/>
            <person name="Debuchy R."/>
            <person name="Gladieux P."/>
            <person name="Hiltunen Thoren M."/>
            <person name="Johannesson H."/>
        </authorList>
    </citation>
    <scope>NUCLEOTIDE SEQUENCE</scope>
    <source>
        <strain evidence="3">CBS 532.94</strain>
    </source>
</reference>
<feature type="region of interest" description="Disordered" evidence="1">
    <location>
        <begin position="126"/>
        <end position="152"/>
    </location>
</feature>
<keyword evidence="2" id="KW-0472">Membrane</keyword>
<reference evidence="3" key="2">
    <citation type="submission" date="2023-05" db="EMBL/GenBank/DDBJ databases">
        <authorList>
            <consortium name="Lawrence Berkeley National Laboratory"/>
            <person name="Steindorff A."/>
            <person name="Hensen N."/>
            <person name="Bonometti L."/>
            <person name="Westerberg I."/>
            <person name="Brannstrom I.O."/>
            <person name="Guillou S."/>
            <person name="Cros-Aarteil S."/>
            <person name="Calhoun S."/>
            <person name="Haridas S."/>
            <person name="Kuo A."/>
            <person name="Mondo S."/>
            <person name="Pangilinan J."/>
            <person name="Riley R."/>
            <person name="Labutti K."/>
            <person name="Andreopoulos B."/>
            <person name="Lipzen A."/>
            <person name="Chen C."/>
            <person name="Yanf M."/>
            <person name="Daum C."/>
            <person name="Ng V."/>
            <person name="Clum A."/>
            <person name="Ohm R."/>
            <person name="Martin F."/>
            <person name="Silar P."/>
            <person name="Natvig D."/>
            <person name="Lalanne C."/>
            <person name="Gautier V."/>
            <person name="Ament-Velasquez S.L."/>
            <person name="Kruys A."/>
            <person name="Hutchinson M.I."/>
            <person name="Powell A.J."/>
            <person name="Barry K."/>
            <person name="Miller A.N."/>
            <person name="Grigoriev I.V."/>
            <person name="Debuchy R."/>
            <person name="Gladieux P."/>
            <person name="Thoren M.H."/>
            <person name="Johannesson H."/>
        </authorList>
    </citation>
    <scope>NUCLEOTIDE SEQUENCE</scope>
    <source>
        <strain evidence="3">CBS 532.94</strain>
    </source>
</reference>
<dbReference type="Proteomes" id="UP001303760">
    <property type="component" value="Unassembled WGS sequence"/>
</dbReference>